<accession>A0A9W9WQU6</accession>
<comment type="caution">
    <text evidence="2">The sequence shown here is derived from an EMBL/GenBank/DDBJ whole genome shotgun (WGS) entry which is preliminary data.</text>
</comment>
<evidence type="ECO:0000313" key="2">
    <source>
        <dbReference type="EMBL" id="KAJ5472002.1"/>
    </source>
</evidence>
<dbReference type="EMBL" id="JAPWDQ010000014">
    <property type="protein sequence ID" value="KAJ5471847.1"/>
    <property type="molecule type" value="Genomic_DNA"/>
</dbReference>
<reference evidence="2" key="1">
    <citation type="submission" date="2022-12" db="EMBL/GenBank/DDBJ databases">
        <authorList>
            <person name="Petersen C."/>
        </authorList>
    </citation>
    <scope>NUCLEOTIDE SEQUENCE</scope>
    <source>
        <strain evidence="2">IBT 30728</strain>
    </source>
</reference>
<reference evidence="2" key="2">
    <citation type="journal article" date="2023" name="IMA Fungus">
        <title>Comparative genomic study of the Penicillium genus elucidates a diverse pangenome and 15 lateral gene transfer events.</title>
        <authorList>
            <person name="Petersen C."/>
            <person name="Sorensen T."/>
            <person name="Nielsen M.R."/>
            <person name="Sondergaard T.E."/>
            <person name="Sorensen J.L."/>
            <person name="Fitzpatrick D.A."/>
            <person name="Frisvad J.C."/>
            <person name="Nielsen K.L."/>
        </authorList>
    </citation>
    <scope>NUCLEOTIDE SEQUENCE</scope>
    <source>
        <strain evidence="2">IBT 30728</strain>
    </source>
</reference>
<name>A0A9W9WQU6_9EURO</name>
<sequence>MSTVSIIAQIETCLQKAEQLKSKIDKLRPADEQWDTLLDLTSRLSECTKFLQEKVRLRKESHCARAQNEKNKYTSDTVTSRRALCKNGTFKATIFRRNILTIFGETKFSTLDSSRNRLRKEAIVRKIEAIRGLNPDTIVTWSITFEPSRWTSDKMAFKVVKLVTEFLEEETPCEWPLVVADTLDKLQQEEGILQENREYDISREGKFSCPYEEPRLSND</sequence>
<gene>
    <name evidence="2" type="ORF">N7539_008571</name>
    <name evidence="1" type="ORF">N7539_008790</name>
</gene>
<proteinExistence type="predicted"/>
<dbReference type="AlphaFoldDB" id="A0A9W9WQU6"/>
<protein>
    <submittedName>
        <fullName evidence="2">Uncharacterized protein</fullName>
    </submittedName>
</protein>
<dbReference type="EMBL" id="JAPWDQ010000013">
    <property type="protein sequence ID" value="KAJ5472002.1"/>
    <property type="molecule type" value="Genomic_DNA"/>
</dbReference>
<dbReference type="GeneID" id="81628416"/>
<organism evidence="2 3">
    <name type="scientific">Penicillium diatomitis</name>
    <dbReference type="NCBI Taxonomy" id="2819901"/>
    <lineage>
        <taxon>Eukaryota</taxon>
        <taxon>Fungi</taxon>
        <taxon>Dikarya</taxon>
        <taxon>Ascomycota</taxon>
        <taxon>Pezizomycotina</taxon>
        <taxon>Eurotiomycetes</taxon>
        <taxon>Eurotiomycetidae</taxon>
        <taxon>Eurotiales</taxon>
        <taxon>Aspergillaceae</taxon>
        <taxon>Penicillium</taxon>
    </lineage>
</organism>
<evidence type="ECO:0000313" key="1">
    <source>
        <dbReference type="EMBL" id="KAJ5471847.1"/>
    </source>
</evidence>
<dbReference type="Proteomes" id="UP001148312">
    <property type="component" value="Unassembled WGS sequence"/>
</dbReference>
<dbReference type="RefSeq" id="XP_056786548.1">
    <property type="nucleotide sequence ID" value="XM_056938166.1"/>
</dbReference>
<evidence type="ECO:0000313" key="3">
    <source>
        <dbReference type="Proteomes" id="UP001148312"/>
    </source>
</evidence>
<keyword evidence="3" id="KW-1185">Reference proteome</keyword>